<keyword evidence="6" id="KW-0325">Glycoprotein</keyword>
<reference evidence="10 11" key="1">
    <citation type="journal article" date="2015" name="Environ. Microbiol.">
        <title>Metagenome sequence of Elaphomyces granulatus from sporocarp tissue reveals Ascomycota ectomycorrhizal fingerprints of genome expansion and a Proteobacteria-rich microbiome.</title>
        <authorList>
            <person name="Quandt C.A."/>
            <person name="Kohler A."/>
            <person name="Hesse C.N."/>
            <person name="Sharpton T.J."/>
            <person name="Martin F."/>
            <person name="Spatafora J.W."/>
        </authorList>
    </citation>
    <scope>NUCLEOTIDE SEQUENCE [LARGE SCALE GENOMIC DNA]</scope>
    <source>
        <strain evidence="10 11">OSC145934</strain>
    </source>
</reference>
<dbReference type="Pfam" id="PF20238">
    <property type="entry name" value="BIM1-like_dom"/>
    <property type="match status" value="1"/>
</dbReference>
<organism evidence="10 11">
    <name type="scientific">Elaphomyces granulatus</name>
    <dbReference type="NCBI Taxonomy" id="519963"/>
    <lineage>
        <taxon>Eukaryota</taxon>
        <taxon>Fungi</taxon>
        <taxon>Dikarya</taxon>
        <taxon>Ascomycota</taxon>
        <taxon>Pezizomycotina</taxon>
        <taxon>Eurotiomycetes</taxon>
        <taxon>Eurotiomycetidae</taxon>
        <taxon>Eurotiales</taxon>
        <taxon>Elaphomycetaceae</taxon>
        <taxon>Elaphomyces</taxon>
    </lineage>
</organism>
<evidence type="ECO:0000256" key="4">
    <source>
        <dbReference type="ARBA" id="ARBA00022729"/>
    </source>
</evidence>
<feature type="signal peptide" evidence="8">
    <location>
        <begin position="1"/>
        <end position="24"/>
    </location>
</feature>
<dbReference type="InterPro" id="IPR046530">
    <property type="entry name" value="BIM1-like_dom"/>
</dbReference>
<dbReference type="OrthoDB" id="2146436at2759"/>
<evidence type="ECO:0000256" key="8">
    <source>
        <dbReference type="SAM" id="SignalP"/>
    </source>
</evidence>
<dbReference type="CDD" id="cd21176">
    <property type="entry name" value="LPMO_auxiliary-like"/>
    <property type="match status" value="1"/>
</dbReference>
<keyword evidence="3" id="KW-0336">GPI-anchor</keyword>
<proteinExistence type="predicted"/>
<protein>
    <recommendedName>
        <fullName evidence="9">Copper acquisition factor BIM1-like domain-containing protein</fullName>
    </recommendedName>
</protein>
<evidence type="ECO:0000256" key="2">
    <source>
        <dbReference type="ARBA" id="ARBA00022475"/>
    </source>
</evidence>
<keyword evidence="11" id="KW-1185">Reference proteome</keyword>
<evidence type="ECO:0000313" key="10">
    <source>
        <dbReference type="EMBL" id="OXV10768.1"/>
    </source>
</evidence>
<keyword evidence="2" id="KW-1003">Cell membrane</keyword>
<evidence type="ECO:0000256" key="7">
    <source>
        <dbReference type="ARBA" id="ARBA00023288"/>
    </source>
</evidence>
<evidence type="ECO:0000313" key="11">
    <source>
        <dbReference type="Proteomes" id="UP000243515"/>
    </source>
</evidence>
<dbReference type="GO" id="GO:0005886">
    <property type="term" value="C:plasma membrane"/>
    <property type="evidence" value="ECO:0007669"/>
    <property type="project" value="UniProtKB-SubCell"/>
</dbReference>
<keyword evidence="5" id="KW-0472">Membrane</keyword>
<evidence type="ECO:0000256" key="5">
    <source>
        <dbReference type="ARBA" id="ARBA00023136"/>
    </source>
</evidence>
<comment type="subcellular location">
    <subcellularLocation>
        <location evidence="1">Cell membrane</location>
        <topology evidence="1">Lipid-anchor</topology>
        <topology evidence="1">GPI-anchor</topology>
    </subcellularLocation>
</comment>
<sequence>MSLSLSSVTAVAFLALAMISPSAAHFLLNYPPTIGFDDSLESTPPCGSFTVMFSTDNVTDFHVTGNAIAVTSIHPQATWLFRATLDLNATTNWTSLLPAIQQTGLGDYCEPEVTVPSSWAGQKGVIGVVQDSPDGILFQCAAVNFVVGNQAPPDICKNATGLSATYTADMALSTLPATPAATASGSGTSTAVSSTKSEAFSLKTAYPYSLVSSVVWAGTVVFFLA</sequence>
<keyword evidence="4 8" id="KW-0732">Signal</keyword>
<evidence type="ECO:0000256" key="6">
    <source>
        <dbReference type="ARBA" id="ARBA00023180"/>
    </source>
</evidence>
<accession>A0A232M346</accession>
<dbReference type="EMBL" id="NPHW01002781">
    <property type="protein sequence ID" value="OXV10768.1"/>
    <property type="molecule type" value="Genomic_DNA"/>
</dbReference>
<dbReference type="InterPro" id="IPR046936">
    <property type="entry name" value="BIM1-like"/>
</dbReference>
<dbReference type="GO" id="GO:0098552">
    <property type="term" value="C:side of membrane"/>
    <property type="evidence" value="ECO:0007669"/>
    <property type="project" value="UniProtKB-KW"/>
</dbReference>
<feature type="chain" id="PRO_5012556745" description="Copper acquisition factor BIM1-like domain-containing protein" evidence="8">
    <location>
        <begin position="25"/>
        <end position="225"/>
    </location>
</feature>
<feature type="domain" description="Copper acquisition factor BIM1-like" evidence="9">
    <location>
        <begin position="24"/>
        <end position="161"/>
    </location>
</feature>
<evidence type="ECO:0000256" key="1">
    <source>
        <dbReference type="ARBA" id="ARBA00004609"/>
    </source>
</evidence>
<evidence type="ECO:0000256" key="3">
    <source>
        <dbReference type="ARBA" id="ARBA00022622"/>
    </source>
</evidence>
<comment type="caution">
    <text evidence="10">The sequence shown here is derived from an EMBL/GenBank/DDBJ whole genome shotgun (WGS) entry which is preliminary data.</text>
</comment>
<dbReference type="PANTHER" id="PTHR34992">
    <property type="entry name" value="HYPHAL ANASTAMOSIS-7 PROTEIN"/>
    <property type="match status" value="1"/>
</dbReference>
<gene>
    <name evidence="10" type="ORF">Egran_01471</name>
</gene>
<dbReference type="PANTHER" id="PTHR34992:SF1">
    <property type="entry name" value="COPPER ACQUISITION FACTOR BIM1-LIKE DOMAIN-CONTAINING PROTEIN"/>
    <property type="match status" value="1"/>
</dbReference>
<name>A0A232M346_9EURO</name>
<evidence type="ECO:0000259" key="9">
    <source>
        <dbReference type="Pfam" id="PF20238"/>
    </source>
</evidence>
<dbReference type="AlphaFoldDB" id="A0A232M346"/>
<dbReference type="Proteomes" id="UP000243515">
    <property type="component" value="Unassembled WGS sequence"/>
</dbReference>
<keyword evidence="7" id="KW-0449">Lipoprotein</keyword>